<dbReference type="InterPro" id="IPR004167">
    <property type="entry name" value="PSBD"/>
</dbReference>
<dbReference type="Proteomes" id="UP000715441">
    <property type="component" value="Unassembled WGS sequence"/>
</dbReference>
<feature type="domain" description="Peripheral subunit-binding (PSBD)" evidence="9">
    <location>
        <begin position="147"/>
        <end position="184"/>
    </location>
</feature>
<feature type="compositionally biased region" description="Pro residues" evidence="7">
    <location>
        <begin position="125"/>
        <end position="134"/>
    </location>
</feature>
<dbReference type="RefSeq" id="WP_168511017.1">
    <property type="nucleotide sequence ID" value="NZ_JAAXLS010000001.1"/>
</dbReference>
<evidence type="ECO:0000256" key="7">
    <source>
        <dbReference type="SAM" id="MobiDB-lite"/>
    </source>
</evidence>
<proteinExistence type="inferred from homology"/>
<accession>A0ABX1J0N0</accession>
<evidence type="ECO:0000256" key="4">
    <source>
        <dbReference type="ARBA" id="ARBA00022823"/>
    </source>
</evidence>
<reference evidence="10 11" key="1">
    <citation type="submission" date="2020-04" db="EMBL/GenBank/DDBJ databases">
        <title>Novel species.</title>
        <authorList>
            <person name="Teo W.F.A."/>
            <person name="Lipun K."/>
            <person name="Srisuk N."/>
            <person name="Duangmal K."/>
        </authorList>
    </citation>
    <scope>NUCLEOTIDE SEQUENCE [LARGE SCALE GENOMIC DNA]</scope>
    <source>
        <strain evidence="10 11">K13G38</strain>
    </source>
</reference>
<evidence type="ECO:0000256" key="6">
    <source>
        <dbReference type="RuleBase" id="RU003423"/>
    </source>
</evidence>
<dbReference type="SUPFAM" id="SSF51230">
    <property type="entry name" value="Single hybrid motif"/>
    <property type="match status" value="1"/>
</dbReference>
<dbReference type="Pfam" id="PF00364">
    <property type="entry name" value="Biotin_lipoyl"/>
    <property type="match status" value="1"/>
</dbReference>
<dbReference type="EMBL" id="JAAXLS010000001">
    <property type="protein sequence ID" value="NKQ51826.1"/>
    <property type="molecule type" value="Genomic_DNA"/>
</dbReference>
<dbReference type="InterPro" id="IPR000089">
    <property type="entry name" value="Biotin_lipoyl"/>
</dbReference>
<feature type="compositionally biased region" description="Low complexity" evidence="7">
    <location>
        <begin position="98"/>
        <end position="110"/>
    </location>
</feature>
<keyword evidence="3 6" id="KW-0808">Transferase</keyword>
<evidence type="ECO:0000313" key="10">
    <source>
        <dbReference type="EMBL" id="NKQ51826.1"/>
    </source>
</evidence>
<evidence type="ECO:0000256" key="3">
    <source>
        <dbReference type="ARBA" id="ARBA00022679"/>
    </source>
</evidence>
<dbReference type="PROSITE" id="PS51826">
    <property type="entry name" value="PSBD"/>
    <property type="match status" value="1"/>
</dbReference>
<dbReference type="PROSITE" id="PS50968">
    <property type="entry name" value="BIOTINYL_LIPOYL"/>
    <property type="match status" value="1"/>
</dbReference>
<gene>
    <name evidence="10" type="ORF">HFP15_02900</name>
</gene>
<comment type="similarity">
    <text evidence="2 6">Belongs to the 2-oxoacid dehydrogenase family.</text>
</comment>
<name>A0ABX1J0N0_9PSEU</name>
<evidence type="ECO:0000256" key="5">
    <source>
        <dbReference type="ARBA" id="ARBA00023315"/>
    </source>
</evidence>
<keyword evidence="5 6" id="KW-0012">Acyltransferase</keyword>
<comment type="caution">
    <text evidence="10">The sequence shown here is derived from an EMBL/GenBank/DDBJ whole genome shotgun (WGS) entry which is preliminary data.</text>
</comment>
<dbReference type="SUPFAM" id="SSF47005">
    <property type="entry name" value="Peripheral subunit-binding domain of 2-oxo acid dehydrogenase complex"/>
    <property type="match status" value="1"/>
</dbReference>
<dbReference type="EC" id="2.3.1.-" evidence="6"/>
<keyword evidence="11" id="KW-1185">Reference proteome</keyword>
<comment type="cofactor">
    <cofactor evidence="1 6">
        <name>(R)-lipoate</name>
        <dbReference type="ChEBI" id="CHEBI:83088"/>
    </cofactor>
</comment>
<dbReference type="SUPFAM" id="SSF52777">
    <property type="entry name" value="CoA-dependent acyltransferases"/>
    <property type="match status" value="1"/>
</dbReference>
<dbReference type="InterPro" id="IPR001078">
    <property type="entry name" value="2-oxoacid_DH_actylTfrase"/>
</dbReference>
<dbReference type="Pfam" id="PF02817">
    <property type="entry name" value="E3_binding"/>
    <property type="match status" value="2"/>
</dbReference>
<dbReference type="InterPro" id="IPR050743">
    <property type="entry name" value="2-oxoacid_DH_E2_comp"/>
</dbReference>
<feature type="compositionally biased region" description="Low complexity" evidence="7">
    <location>
        <begin position="79"/>
        <end position="90"/>
    </location>
</feature>
<dbReference type="CDD" id="cd06849">
    <property type="entry name" value="lipoyl_domain"/>
    <property type="match status" value="1"/>
</dbReference>
<evidence type="ECO:0000259" key="8">
    <source>
        <dbReference type="PROSITE" id="PS50968"/>
    </source>
</evidence>
<dbReference type="PANTHER" id="PTHR43178:SF5">
    <property type="entry name" value="LIPOAMIDE ACYLTRANSFERASE COMPONENT OF BRANCHED-CHAIN ALPHA-KETO ACID DEHYDROGENASE COMPLEX, MITOCHONDRIAL"/>
    <property type="match status" value="1"/>
</dbReference>
<dbReference type="Gene3D" id="2.40.50.100">
    <property type="match status" value="1"/>
</dbReference>
<evidence type="ECO:0000256" key="2">
    <source>
        <dbReference type="ARBA" id="ARBA00007317"/>
    </source>
</evidence>
<dbReference type="InterPro" id="IPR036625">
    <property type="entry name" value="E3-bd_dom_sf"/>
</dbReference>
<dbReference type="InterPro" id="IPR011053">
    <property type="entry name" value="Single_hybrid_motif"/>
</dbReference>
<keyword evidence="4 6" id="KW-0450">Lipoyl</keyword>
<dbReference type="InterPro" id="IPR023213">
    <property type="entry name" value="CAT-like_dom_sf"/>
</dbReference>
<dbReference type="Gene3D" id="3.30.559.10">
    <property type="entry name" value="Chloramphenicol acetyltransferase-like domain"/>
    <property type="match status" value="1"/>
</dbReference>
<organism evidence="10 11">
    <name type="scientific">Amycolatopsis acididurans</name>
    <dbReference type="NCBI Taxonomy" id="2724524"/>
    <lineage>
        <taxon>Bacteria</taxon>
        <taxon>Bacillati</taxon>
        <taxon>Actinomycetota</taxon>
        <taxon>Actinomycetes</taxon>
        <taxon>Pseudonocardiales</taxon>
        <taxon>Pseudonocardiaceae</taxon>
        <taxon>Amycolatopsis</taxon>
    </lineage>
</organism>
<feature type="region of interest" description="Disordered" evidence="7">
    <location>
        <begin position="79"/>
        <end position="150"/>
    </location>
</feature>
<dbReference type="Pfam" id="PF00198">
    <property type="entry name" value="2-oxoacid_dh"/>
    <property type="match status" value="1"/>
</dbReference>
<protein>
    <recommendedName>
        <fullName evidence="6">Dihydrolipoamide acetyltransferase component of pyruvate dehydrogenase complex</fullName>
        <ecNumber evidence="6">2.3.1.-</ecNumber>
    </recommendedName>
</protein>
<evidence type="ECO:0000256" key="1">
    <source>
        <dbReference type="ARBA" id="ARBA00001938"/>
    </source>
</evidence>
<dbReference type="Gene3D" id="4.10.320.10">
    <property type="entry name" value="E3-binding domain"/>
    <property type="match status" value="2"/>
</dbReference>
<dbReference type="PANTHER" id="PTHR43178">
    <property type="entry name" value="DIHYDROLIPOAMIDE ACETYLTRANSFERASE COMPONENT OF PYRUVATE DEHYDROGENASE COMPLEX"/>
    <property type="match status" value="1"/>
</dbReference>
<evidence type="ECO:0000313" key="11">
    <source>
        <dbReference type="Proteomes" id="UP000715441"/>
    </source>
</evidence>
<sequence>MAEFRMPSLGADMTEGTVLEWLVKPGDTVHKGDVVAVVDTAKAAVDVECFASGRIGELLVPEGEKVPVGTPLATITDEAAATAKPAAAPVTPAPEPKAAPAEATPSKATPPAAPPEAVPVAEQPRPAPAPPPHAEPAKAPARPKPPLASPPVRTFAAHAGVDLATVHGTGRDGAITRTDVEHALAPPRRKVTPYARRLAKELGVDLATVDAPLVRAREIRAAAAQGGREPARRDDSAMRQAIAALMARSKREIPHYYLSATIDLGPATAWLREHNRRVPVGDRVLPAALLLRATALAVRTVPQLNGFWTDDAFHAADEVNLGVAISLRGGGLIAPALGAADTLPLGELMRRLRDLVSRARSGRLRSSELTSATITVTNLGDLGVESVQGVIYPPQVALVGFGAIAERPWAVDGLLGIRPLVTATLAGDHRASDGATGARLLTTLATLLRNPEEL</sequence>
<feature type="domain" description="Lipoyl-binding" evidence="8">
    <location>
        <begin position="1"/>
        <end position="76"/>
    </location>
</feature>
<evidence type="ECO:0000259" key="9">
    <source>
        <dbReference type="PROSITE" id="PS51826"/>
    </source>
</evidence>